<keyword evidence="9" id="KW-1185">Reference proteome</keyword>
<evidence type="ECO:0000256" key="3">
    <source>
        <dbReference type="ARBA" id="ARBA00022576"/>
    </source>
</evidence>
<gene>
    <name evidence="8" type="ORF">LAZ67_11001407</name>
</gene>
<protein>
    <recommendedName>
        <fullName evidence="2">kynurenine--oxoglutarate transaminase</fullName>
        <ecNumber evidence="2">2.6.1.7</ecNumber>
    </recommendedName>
</protein>
<dbReference type="InterPro" id="IPR015422">
    <property type="entry name" value="PyrdxlP-dep_Trfase_small"/>
</dbReference>
<dbReference type="InterPro" id="IPR015424">
    <property type="entry name" value="PyrdxlP-dep_Trfase"/>
</dbReference>
<evidence type="ECO:0000256" key="6">
    <source>
        <dbReference type="ARBA" id="ARBA00024016"/>
    </source>
</evidence>
<evidence type="ECO:0000256" key="5">
    <source>
        <dbReference type="ARBA" id="ARBA00022898"/>
    </source>
</evidence>
<evidence type="ECO:0000259" key="7">
    <source>
        <dbReference type="Pfam" id="PF00155"/>
    </source>
</evidence>
<evidence type="ECO:0000256" key="2">
    <source>
        <dbReference type="ARBA" id="ARBA00012751"/>
    </source>
</evidence>
<comment type="cofactor">
    <cofactor evidence="1">
        <name>pyridoxal 5'-phosphate</name>
        <dbReference type="ChEBI" id="CHEBI:597326"/>
    </cofactor>
</comment>
<dbReference type="Gene3D" id="3.90.1150.10">
    <property type="entry name" value="Aspartate Aminotransferase, domain 1"/>
    <property type="match status" value="1"/>
</dbReference>
<evidence type="ECO:0000256" key="4">
    <source>
        <dbReference type="ARBA" id="ARBA00022679"/>
    </source>
</evidence>
<sequence>MMYGFSHHEMDGGVSRVEFIQLALEHQPVNLGQGFPDMAAPAHVIQALADAATGSRSVALNQYTRGFSCVDVQGHPRLIQALSKLYSQLLGRPIDPQKEVLVSVGAYEALYCAINALINPGDEVIIIEPYFDCYEPMTRLAGGVPVFIPLRLTTKVEPGQPVSSADWTLDAAELASKFTPRTKMIIVNTPHNPLGKVFSQEELEMIGDLCKKHNVVVVMDEVYEWIVYRGNKHVRMASLPGMWDRTLTVGSAGKTFSVTGWKVTFFYLLISTISSGVQCTNRSTIQNMFLW</sequence>
<accession>A0ABY6L297</accession>
<dbReference type="SUPFAM" id="SSF53383">
    <property type="entry name" value="PLP-dependent transferases"/>
    <property type="match status" value="1"/>
</dbReference>
<keyword evidence="5" id="KW-0663">Pyridoxal phosphate</keyword>
<keyword evidence="4" id="KW-0808">Transferase</keyword>
<reference evidence="8 9" key="1">
    <citation type="submission" date="2022-01" db="EMBL/GenBank/DDBJ databases">
        <title>A chromosomal length assembly of Cordylochernes scorpioides.</title>
        <authorList>
            <person name="Zeh D."/>
            <person name="Zeh J."/>
        </authorList>
    </citation>
    <scope>NUCLEOTIDE SEQUENCE [LARGE SCALE GENOMIC DNA]</scope>
    <source>
        <strain evidence="8">IN4F17</strain>
        <tissue evidence="8">Whole Body</tissue>
    </source>
</reference>
<dbReference type="PANTHER" id="PTHR43807:SF20">
    <property type="entry name" value="FI04487P"/>
    <property type="match status" value="1"/>
</dbReference>
<dbReference type="InterPro" id="IPR051326">
    <property type="entry name" value="Kynurenine-oxoglutarate_AT"/>
</dbReference>
<proteinExistence type="predicted"/>
<name>A0ABY6L297_9ARAC</name>
<dbReference type="InterPro" id="IPR015421">
    <property type="entry name" value="PyrdxlP-dep_Trfase_major"/>
</dbReference>
<dbReference type="EC" id="2.6.1.7" evidence="2"/>
<keyword evidence="3" id="KW-0032">Aminotransferase</keyword>
<dbReference type="Proteomes" id="UP001235939">
    <property type="component" value="Chromosome 11"/>
</dbReference>
<dbReference type="PANTHER" id="PTHR43807">
    <property type="entry name" value="FI04487P"/>
    <property type="match status" value="1"/>
</dbReference>
<evidence type="ECO:0000313" key="8">
    <source>
        <dbReference type="EMBL" id="UYV73910.1"/>
    </source>
</evidence>
<evidence type="ECO:0000256" key="1">
    <source>
        <dbReference type="ARBA" id="ARBA00001933"/>
    </source>
</evidence>
<dbReference type="Pfam" id="PF00155">
    <property type="entry name" value="Aminotran_1_2"/>
    <property type="match status" value="1"/>
</dbReference>
<evidence type="ECO:0000313" key="9">
    <source>
        <dbReference type="Proteomes" id="UP001235939"/>
    </source>
</evidence>
<comment type="pathway">
    <text evidence="6">Amino-acid degradation; L-kynurenine degradation; kynurenate from L-kynurenine: step 1/2.</text>
</comment>
<feature type="domain" description="Aminotransferase class I/classII large" evidence="7">
    <location>
        <begin position="29"/>
        <end position="268"/>
    </location>
</feature>
<organism evidence="8 9">
    <name type="scientific">Cordylochernes scorpioides</name>
    <dbReference type="NCBI Taxonomy" id="51811"/>
    <lineage>
        <taxon>Eukaryota</taxon>
        <taxon>Metazoa</taxon>
        <taxon>Ecdysozoa</taxon>
        <taxon>Arthropoda</taxon>
        <taxon>Chelicerata</taxon>
        <taxon>Arachnida</taxon>
        <taxon>Pseudoscorpiones</taxon>
        <taxon>Cheliferoidea</taxon>
        <taxon>Chernetidae</taxon>
        <taxon>Cordylochernes</taxon>
    </lineage>
</organism>
<dbReference type="Gene3D" id="3.40.640.10">
    <property type="entry name" value="Type I PLP-dependent aspartate aminotransferase-like (Major domain)"/>
    <property type="match status" value="1"/>
</dbReference>
<dbReference type="EMBL" id="CP092873">
    <property type="protein sequence ID" value="UYV73910.1"/>
    <property type="molecule type" value="Genomic_DNA"/>
</dbReference>
<dbReference type="InterPro" id="IPR004839">
    <property type="entry name" value="Aminotransferase_I/II_large"/>
</dbReference>
<dbReference type="CDD" id="cd00609">
    <property type="entry name" value="AAT_like"/>
    <property type="match status" value="1"/>
</dbReference>